<evidence type="ECO:0000313" key="2">
    <source>
        <dbReference type="Proteomes" id="UP000595140"/>
    </source>
</evidence>
<dbReference type="Proteomes" id="UP000595140">
    <property type="component" value="Unassembled WGS sequence"/>
</dbReference>
<reference evidence="1 2" key="1">
    <citation type="submission" date="2018-04" db="EMBL/GenBank/DDBJ databases">
        <authorList>
            <person name="Vogel A."/>
        </authorList>
    </citation>
    <scope>NUCLEOTIDE SEQUENCE [LARGE SCALE GENOMIC DNA]</scope>
</reference>
<protein>
    <submittedName>
        <fullName evidence="1">Uncharacterized protein</fullName>
    </submittedName>
</protein>
<gene>
    <name evidence="1" type="ORF">CCAM_LOCUS7383</name>
</gene>
<dbReference type="AlphaFoldDB" id="A0A484KR27"/>
<accession>A0A484KR27</accession>
<dbReference type="EMBL" id="OOIL02000473">
    <property type="protein sequence ID" value="VFQ65607.1"/>
    <property type="molecule type" value="Genomic_DNA"/>
</dbReference>
<keyword evidence="2" id="KW-1185">Reference proteome</keyword>
<evidence type="ECO:0000313" key="1">
    <source>
        <dbReference type="EMBL" id="VFQ65607.1"/>
    </source>
</evidence>
<name>A0A484KR27_9ASTE</name>
<organism evidence="1 2">
    <name type="scientific">Cuscuta campestris</name>
    <dbReference type="NCBI Taxonomy" id="132261"/>
    <lineage>
        <taxon>Eukaryota</taxon>
        <taxon>Viridiplantae</taxon>
        <taxon>Streptophyta</taxon>
        <taxon>Embryophyta</taxon>
        <taxon>Tracheophyta</taxon>
        <taxon>Spermatophyta</taxon>
        <taxon>Magnoliopsida</taxon>
        <taxon>eudicotyledons</taxon>
        <taxon>Gunneridae</taxon>
        <taxon>Pentapetalae</taxon>
        <taxon>asterids</taxon>
        <taxon>lamiids</taxon>
        <taxon>Solanales</taxon>
        <taxon>Convolvulaceae</taxon>
        <taxon>Cuscuteae</taxon>
        <taxon>Cuscuta</taxon>
        <taxon>Cuscuta subgen. Grammica</taxon>
        <taxon>Cuscuta sect. Cleistogrammica</taxon>
    </lineage>
</organism>
<sequence length="126" mass="13586">MAYFAYRDKRSGLVRLFRGPVQEPAGSNGFSSRGLVYVHGVTVKAANTSLNCSTVIPTLWMRASASATPIGGCRPPVALFSTGEGLRRLSLHCYGSAPSSSWKVSPEYDPRALNESTNLMDNKSTE</sequence>
<proteinExistence type="predicted"/>